<dbReference type="Proteomes" id="UP001220478">
    <property type="component" value="Chromosome"/>
</dbReference>
<evidence type="ECO:0000313" key="7">
    <source>
        <dbReference type="EMBL" id="WEG35384.1"/>
    </source>
</evidence>
<comment type="similarity">
    <text evidence="2">Belongs to the glycosyl hydrolase 2 family.</text>
</comment>
<protein>
    <recommendedName>
        <fullName evidence="3">beta-galactosidase</fullName>
        <ecNumber evidence="3">3.2.1.23</ecNumber>
    </recommendedName>
</protein>
<dbReference type="EMBL" id="CP118868">
    <property type="protein sequence ID" value="WEG35384.1"/>
    <property type="molecule type" value="Genomic_DNA"/>
</dbReference>
<dbReference type="Gene3D" id="2.70.98.10">
    <property type="match status" value="1"/>
</dbReference>
<keyword evidence="8" id="KW-1185">Reference proteome</keyword>
<dbReference type="PANTHER" id="PTHR46323:SF2">
    <property type="entry name" value="BETA-GALACTOSIDASE"/>
    <property type="match status" value="1"/>
</dbReference>
<evidence type="ECO:0000259" key="6">
    <source>
        <dbReference type="SMART" id="SM01038"/>
    </source>
</evidence>
<evidence type="ECO:0000313" key="8">
    <source>
        <dbReference type="Proteomes" id="UP001220478"/>
    </source>
</evidence>
<feature type="domain" description="Beta galactosidase small chain/" evidence="6">
    <location>
        <begin position="728"/>
        <end position="994"/>
    </location>
</feature>
<dbReference type="InterPro" id="IPR006102">
    <property type="entry name" value="Ig-like_GH2"/>
</dbReference>
<comment type="catalytic activity">
    <reaction evidence="1">
        <text>Hydrolysis of terminal non-reducing beta-D-galactose residues in beta-D-galactosides.</text>
        <dbReference type="EC" id="3.2.1.23"/>
    </reaction>
</comment>
<proteinExistence type="inferred from homology"/>
<dbReference type="Gene3D" id="2.60.120.260">
    <property type="entry name" value="Galactose-binding domain-like"/>
    <property type="match status" value="1"/>
</dbReference>
<keyword evidence="5" id="KW-0326">Glycosidase</keyword>
<dbReference type="InterPro" id="IPR011013">
    <property type="entry name" value="Gal_mutarotase_sf_dom"/>
</dbReference>
<organism evidence="7 8">
    <name type="scientific">Amygdalobacter indicium</name>
    <dbReference type="NCBI Taxonomy" id="3029272"/>
    <lineage>
        <taxon>Bacteria</taxon>
        <taxon>Bacillati</taxon>
        <taxon>Bacillota</taxon>
        <taxon>Clostridia</taxon>
        <taxon>Eubacteriales</taxon>
        <taxon>Oscillospiraceae</taxon>
        <taxon>Amygdalobacter</taxon>
    </lineage>
</organism>
<keyword evidence="4" id="KW-0378">Hydrolase</keyword>
<gene>
    <name evidence="7" type="ORF">PYS61_05495</name>
</gene>
<dbReference type="SUPFAM" id="SSF49785">
    <property type="entry name" value="Galactose-binding domain-like"/>
    <property type="match status" value="1"/>
</dbReference>
<evidence type="ECO:0000256" key="3">
    <source>
        <dbReference type="ARBA" id="ARBA00012756"/>
    </source>
</evidence>
<dbReference type="InterPro" id="IPR008979">
    <property type="entry name" value="Galactose-bd-like_sf"/>
</dbReference>
<accession>A0ABY8C503</accession>
<evidence type="ECO:0000256" key="2">
    <source>
        <dbReference type="ARBA" id="ARBA00007401"/>
    </source>
</evidence>
<dbReference type="SUPFAM" id="SSF74650">
    <property type="entry name" value="Galactose mutarotase-like"/>
    <property type="match status" value="1"/>
</dbReference>
<sequence length="1002" mass="113514">MTSEEKSLLEQCNLQVGACPLSDYFFVYSGKEQALKACIKQKQEFTRDLRLDSDRLEILGCMDQPSVCYPDLAALPDDFVKSYNFRKKAAACKLEKVSEIPFDPPHIPANNPVALFHKYFTAQDLHYEYHMQLSMQAAAFYIWLNGTFIGFSQVTGRDNEFLLSPHVIKGINHLTILATAAAFSSYLHINSVRDLRINDLVLVKRPQAAVTDVMVETELIGENSGKINVKITPPTAVDAVAAASDFYLLDDSGQEIQLTHVVGENGSNTFEIANVAAWSWESPRLYYFLIDMEEECLLFPLNFQKIIAVDGIVEHEGQALKVWAVNSEILLCPPDLPLSNNPKVNLQTQRQYVYHYLQNLHKNNFNSISSRVMYNQMFRNLCLKSGIRQVRNLVYTADWQKNSASPIAARKTAAYLDLPELKQAIMQVLTLEVAYKQNNILLYLLDYEYWLQLKNSLPEAADKLSKNSLIALTAPCSGEEGEINVALKCLFNSALQERLLDEKVLPLETPYYLASFADKLGEEEIAVNEVLNELTTDSRCLGAAVNDFALPGKNIVDFNEITGMRYTLCPLTVRVIRSNNAECCIYIYNNFAHACTQKRYSLRYELTGDGKILQKAEIFPLEITSGQMTKINVPGQSLEALKEQYSTLTLNCFIGCSEDGRHENLHKSGLQQFIWQKDINENLLNEICEAEDVLPLETELEKDEKIRPAERNILIFADGEHYLIQGSNIDGQMYKYIYSCKQAIFTSMIYDNCPFLSQAGEYSLKTSFLPAGKLAEAWEKWSYDSLQMKVYKTEAGYLDELSPEEMGTNLAGLEGVYVKSFLTLSGPDLPVPFTFESRWIILASGRICWKIIATKHTEESRNFSVPLPPPTACIGVKFYLPASFNECRYYAYGPQNSYCNKLRHTYMSLFTHTLSEKQIHYGTQALAVNAADGNQFIIWKNSEENAFSFICSQETAGTALTIIYKLNTQAVCYNSDAQYSNFLEDNYTFKCNILPKPYNLNY</sequence>
<evidence type="ECO:0000256" key="1">
    <source>
        <dbReference type="ARBA" id="ARBA00001412"/>
    </source>
</evidence>
<evidence type="ECO:0000256" key="5">
    <source>
        <dbReference type="ARBA" id="ARBA00023295"/>
    </source>
</evidence>
<dbReference type="InterPro" id="IPR014718">
    <property type="entry name" value="GH-type_carb-bd"/>
</dbReference>
<dbReference type="SMART" id="SM01038">
    <property type="entry name" value="Bgal_small_N"/>
    <property type="match status" value="1"/>
</dbReference>
<dbReference type="InterPro" id="IPR004199">
    <property type="entry name" value="B-gal_small/dom_5"/>
</dbReference>
<dbReference type="InterPro" id="IPR050347">
    <property type="entry name" value="Bact_Beta-galactosidase"/>
</dbReference>
<evidence type="ECO:0000256" key="4">
    <source>
        <dbReference type="ARBA" id="ARBA00022801"/>
    </source>
</evidence>
<dbReference type="Pfam" id="PF00703">
    <property type="entry name" value="Glyco_hydro_2"/>
    <property type="match status" value="1"/>
</dbReference>
<dbReference type="PANTHER" id="PTHR46323">
    <property type="entry name" value="BETA-GALACTOSIDASE"/>
    <property type="match status" value="1"/>
</dbReference>
<dbReference type="EC" id="3.2.1.23" evidence="3"/>
<dbReference type="RefSeq" id="WP_315571476.1">
    <property type="nucleotide sequence ID" value="NZ_CP118868.1"/>
</dbReference>
<reference evidence="7 8" key="1">
    <citation type="submission" date="2023-02" db="EMBL/GenBank/DDBJ databases">
        <title>Novel Oscillospiraceae bacterial genomes.</title>
        <authorList>
            <person name="Srinivasan S."/>
            <person name="Austin M.N."/>
            <person name="Fiedler T.L."/>
            <person name="Strenk S.M."/>
            <person name="Agnew K.J."/>
            <person name="Nagana Gowda G.A."/>
            <person name="Raftery D."/>
            <person name="Beamer M.A."/>
            <person name="Achilles S.L."/>
            <person name="Wiesenfeld H.C."/>
            <person name="Fredricks D.N."/>
            <person name="Hillier S.L."/>
        </authorList>
    </citation>
    <scope>NUCLEOTIDE SEQUENCE [LARGE SCALE GENOMIC DNA]</scope>
    <source>
        <strain evidence="7 8">CHIC02 1186E3-8</strain>
    </source>
</reference>
<name>A0ABY8C503_9FIRM</name>
<dbReference type="Pfam" id="PF02929">
    <property type="entry name" value="Bgal_small_N"/>
    <property type="match status" value="1"/>
</dbReference>